<dbReference type="AlphaFoldDB" id="A0AAV9SYJ6"/>
<evidence type="ECO:0000256" key="4">
    <source>
        <dbReference type="PIRSR" id="PIRSR606710-1"/>
    </source>
</evidence>
<dbReference type="SUPFAM" id="SSF75005">
    <property type="entry name" value="Arabinanase/levansucrase/invertase"/>
    <property type="match status" value="1"/>
</dbReference>
<feature type="domain" description="Beta-xylosidase C-terminal Concanavalin A-like" evidence="7">
    <location>
        <begin position="340"/>
        <end position="524"/>
    </location>
</feature>
<dbReference type="InterPro" id="IPR041542">
    <property type="entry name" value="GH43_C2"/>
</dbReference>
<dbReference type="InterPro" id="IPR051795">
    <property type="entry name" value="Glycosyl_Hydrlase_43"/>
</dbReference>
<name>A0AAV9SYJ6_9PEZI</name>
<dbReference type="PANTHER" id="PTHR42812:SF12">
    <property type="entry name" value="BETA-XYLOSIDASE-RELATED"/>
    <property type="match status" value="1"/>
</dbReference>
<dbReference type="Pfam" id="PF04616">
    <property type="entry name" value="Glyco_hydro_43"/>
    <property type="match status" value="1"/>
</dbReference>
<reference evidence="8 9" key="1">
    <citation type="submission" date="2023-04" db="EMBL/GenBank/DDBJ databases">
        <title>Colletotrichum tabacum stain YC1 causing leaf anthracnose on Nicotiana tabacum(L.) cv.</title>
        <authorList>
            <person name="Ji Z."/>
            <person name="Wang M."/>
            <person name="Zhang J."/>
            <person name="Wang N."/>
            <person name="Zhou Z."/>
        </authorList>
    </citation>
    <scope>NUCLEOTIDE SEQUENCE [LARGE SCALE GENOMIC DNA]</scope>
    <source>
        <strain evidence="8 9">YC1</strain>
    </source>
</reference>
<dbReference type="InterPro" id="IPR023296">
    <property type="entry name" value="Glyco_hydro_beta-prop_sf"/>
</dbReference>
<feature type="site" description="Important for catalytic activity, responsible for pKa modulation of the active site Glu and correct orientation of both the proton donor and substrate" evidence="5">
    <location>
        <position position="144"/>
    </location>
</feature>
<dbReference type="GO" id="GO:0005975">
    <property type="term" value="P:carbohydrate metabolic process"/>
    <property type="evidence" value="ECO:0007669"/>
    <property type="project" value="InterPro"/>
</dbReference>
<keyword evidence="9" id="KW-1185">Reference proteome</keyword>
<dbReference type="Gene3D" id="2.115.10.20">
    <property type="entry name" value="Glycosyl hydrolase domain, family 43"/>
    <property type="match status" value="1"/>
</dbReference>
<dbReference type="SUPFAM" id="SSF49899">
    <property type="entry name" value="Concanavalin A-like lectins/glucanases"/>
    <property type="match status" value="1"/>
</dbReference>
<evidence type="ECO:0000259" key="7">
    <source>
        <dbReference type="Pfam" id="PF17851"/>
    </source>
</evidence>
<evidence type="ECO:0000313" key="9">
    <source>
        <dbReference type="Proteomes" id="UP001327957"/>
    </source>
</evidence>
<dbReference type="EMBL" id="JASAOK010000047">
    <property type="protein sequence ID" value="KAK6209917.1"/>
    <property type="molecule type" value="Genomic_DNA"/>
</dbReference>
<dbReference type="Pfam" id="PF17851">
    <property type="entry name" value="GH43_C2"/>
    <property type="match status" value="1"/>
</dbReference>
<feature type="active site" description="Proton donor" evidence="4">
    <location>
        <position position="202"/>
    </location>
</feature>
<sequence>MVVKQVYRNPIIPGFAPDPSVVLVDSVFFLVTSSFHIFPGLPIYASTDLQEWTHISNAIDRKEQLSLEQATTSVMPLDTGNIMVASAGLFAPTIRHHDGRFYIICTNTAHEGGSFATNNFYISTTDIWSGKWSDPIYFPFNGIDPSLFFDDDGRVYVQGCWAISRLEQPSCTIKQFEIDIETGEALSETREIWGGHARYDTEGPHIYKRGGYYYLLVAEGGTFEHHLLSIGRSRDIWGPYESCAANPIMTADGKPDEYVQNVGHGELFQDQGGAWWAAVLGVRNEDGHPPLGRETFLTAVDWPDGGWPTIAQPKMELCRSLGVTVPGDVTTIPSSPAGVDHVYIRDPELDNYELRGGEGDARLYVLRAAQSNLSSPSGTSTFIGKRQRHIEASASVVLDLSSDAAGKPVVAGLALYKDALRHVSLSYDFTSSRLTFEVVTTSKDKSHILSHPVTLSSQTLSLRTQTTATEYKFSYREEGGQWAVAGTVRVSDLVEREMTGPVFGLYAHALEDEGVGQGVVFRNFTVNGGTDWSC</sequence>
<comment type="caution">
    <text evidence="8">The sequence shown here is derived from an EMBL/GenBank/DDBJ whole genome shotgun (WGS) entry which is preliminary data.</text>
</comment>
<dbReference type="InterPro" id="IPR013320">
    <property type="entry name" value="ConA-like_dom_sf"/>
</dbReference>
<evidence type="ECO:0000256" key="6">
    <source>
        <dbReference type="RuleBase" id="RU361187"/>
    </source>
</evidence>
<dbReference type="Proteomes" id="UP001327957">
    <property type="component" value="Unassembled WGS sequence"/>
</dbReference>
<dbReference type="GO" id="GO:0004553">
    <property type="term" value="F:hydrolase activity, hydrolyzing O-glycosyl compounds"/>
    <property type="evidence" value="ECO:0007669"/>
    <property type="project" value="InterPro"/>
</dbReference>
<evidence type="ECO:0000256" key="2">
    <source>
        <dbReference type="ARBA" id="ARBA00022801"/>
    </source>
</evidence>
<gene>
    <name evidence="8" type="ORF">QIS74_11501</name>
</gene>
<evidence type="ECO:0000313" key="8">
    <source>
        <dbReference type="EMBL" id="KAK6209917.1"/>
    </source>
</evidence>
<protein>
    <submittedName>
        <fullName evidence="8">Xylosidase/arabinosidase</fullName>
    </submittedName>
</protein>
<keyword evidence="2 6" id="KW-0378">Hydrolase</keyword>
<dbReference type="PANTHER" id="PTHR42812">
    <property type="entry name" value="BETA-XYLOSIDASE"/>
    <property type="match status" value="1"/>
</dbReference>
<organism evidence="8 9">
    <name type="scientific">Colletotrichum tabaci</name>
    <dbReference type="NCBI Taxonomy" id="1209068"/>
    <lineage>
        <taxon>Eukaryota</taxon>
        <taxon>Fungi</taxon>
        <taxon>Dikarya</taxon>
        <taxon>Ascomycota</taxon>
        <taxon>Pezizomycotina</taxon>
        <taxon>Sordariomycetes</taxon>
        <taxon>Hypocreomycetidae</taxon>
        <taxon>Glomerellales</taxon>
        <taxon>Glomerellaceae</taxon>
        <taxon>Colletotrichum</taxon>
        <taxon>Colletotrichum destructivum species complex</taxon>
    </lineage>
</organism>
<accession>A0AAV9SYJ6</accession>
<evidence type="ECO:0000256" key="3">
    <source>
        <dbReference type="ARBA" id="ARBA00023295"/>
    </source>
</evidence>
<dbReference type="CDD" id="cd18617">
    <property type="entry name" value="GH43_XynB-like"/>
    <property type="match status" value="1"/>
</dbReference>
<proteinExistence type="inferred from homology"/>
<comment type="similarity">
    <text evidence="1 6">Belongs to the glycosyl hydrolase 43 family.</text>
</comment>
<keyword evidence="3 6" id="KW-0326">Glycosidase</keyword>
<dbReference type="InterPro" id="IPR006710">
    <property type="entry name" value="Glyco_hydro_43"/>
</dbReference>
<dbReference type="Gene3D" id="2.60.120.200">
    <property type="match status" value="1"/>
</dbReference>
<feature type="active site" description="Proton acceptor" evidence="4">
    <location>
        <position position="18"/>
    </location>
</feature>
<evidence type="ECO:0000256" key="5">
    <source>
        <dbReference type="PIRSR" id="PIRSR606710-2"/>
    </source>
</evidence>
<evidence type="ECO:0000256" key="1">
    <source>
        <dbReference type="ARBA" id="ARBA00009865"/>
    </source>
</evidence>